<protein>
    <submittedName>
        <fullName evidence="4">Opacity protein</fullName>
    </submittedName>
</protein>
<keyword evidence="1 2" id="KW-0732">Signal</keyword>
<dbReference type="Pfam" id="PF13505">
    <property type="entry name" value="OMP_b-brl"/>
    <property type="match status" value="1"/>
</dbReference>
<proteinExistence type="predicted"/>
<reference evidence="4 5" key="1">
    <citation type="submission" date="2016-11" db="EMBL/GenBank/DDBJ databases">
        <authorList>
            <person name="Jaros S."/>
            <person name="Januszkiewicz K."/>
            <person name="Wedrychowicz H."/>
        </authorList>
    </citation>
    <scope>NUCLEOTIDE SEQUENCE [LARGE SCALE GENOMIC DNA]</scope>
    <source>
        <strain evidence="4 5">DSM 24787</strain>
    </source>
</reference>
<dbReference type="RefSeq" id="WP_074239710.1">
    <property type="nucleotide sequence ID" value="NZ_FSRA01000001.1"/>
</dbReference>
<dbReference type="InterPro" id="IPR027385">
    <property type="entry name" value="Beta-barrel_OMP"/>
</dbReference>
<sequence>MKSIKVIILLMIGSLGVHSAFAQSSRPPVSFNVNYSIAQPLGSLSDYAKNTSFRGWTAGFNYAINDRLSVGGKVGYADFYERFPRTVYPGKGEDVSAVQTHTLQTIPILATVQYNLAKADARVIPYVGAGIGTANMNYEKYWGEFVEKENKWAFQVSPEVGINIPFGKYSPVMLNANVQYNYAPFKVNEITNFNSIQANIGLKFHIQ</sequence>
<dbReference type="EMBL" id="FSRA01000001">
    <property type="protein sequence ID" value="SIO04532.1"/>
    <property type="molecule type" value="Genomic_DNA"/>
</dbReference>
<dbReference type="Gene3D" id="2.40.160.20">
    <property type="match status" value="1"/>
</dbReference>
<accession>A0A1N6GAS5</accession>
<dbReference type="Proteomes" id="UP000185003">
    <property type="component" value="Unassembled WGS sequence"/>
</dbReference>
<evidence type="ECO:0000313" key="5">
    <source>
        <dbReference type="Proteomes" id="UP000185003"/>
    </source>
</evidence>
<evidence type="ECO:0000313" key="4">
    <source>
        <dbReference type="EMBL" id="SIO04532.1"/>
    </source>
</evidence>
<gene>
    <name evidence="4" type="ORF">SAMN04488055_2668</name>
</gene>
<keyword evidence="5" id="KW-1185">Reference proteome</keyword>
<dbReference type="STRING" id="536979.SAMN04488055_2668"/>
<evidence type="ECO:0000256" key="2">
    <source>
        <dbReference type="SAM" id="SignalP"/>
    </source>
</evidence>
<dbReference type="SUPFAM" id="SSF56925">
    <property type="entry name" value="OMPA-like"/>
    <property type="match status" value="1"/>
</dbReference>
<evidence type="ECO:0000259" key="3">
    <source>
        <dbReference type="Pfam" id="PF13505"/>
    </source>
</evidence>
<dbReference type="AlphaFoldDB" id="A0A1N6GAS5"/>
<organism evidence="4 5">
    <name type="scientific">Chitinophaga niabensis</name>
    <dbReference type="NCBI Taxonomy" id="536979"/>
    <lineage>
        <taxon>Bacteria</taxon>
        <taxon>Pseudomonadati</taxon>
        <taxon>Bacteroidota</taxon>
        <taxon>Chitinophagia</taxon>
        <taxon>Chitinophagales</taxon>
        <taxon>Chitinophagaceae</taxon>
        <taxon>Chitinophaga</taxon>
    </lineage>
</organism>
<feature type="chain" id="PRO_5009936136" evidence="2">
    <location>
        <begin position="23"/>
        <end position="207"/>
    </location>
</feature>
<evidence type="ECO:0000256" key="1">
    <source>
        <dbReference type="ARBA" id="ARBA00022729"/>
    </source>
</evidence>
<feature type="domain" description="Outer membrane protein beta-barrel" evidence="3">
    <location>
        <begin position="8"/>
        <end position="204"/>
    </location>
</feature>
<dbReference type="InterPro" id="IPR011250">
    <property type="entry name" value="OMP/PagP_B-barrel"/>
</dbReference>
<feature type="signal peptide" evidence="2">
    <location>
        <begin position="1"/>
        <end position="22"/>
    </location>
</feature>
<dbReference type="OrthoDB" id="1094316at2"/>
<name>A0A1N6GAS5_9BACT</name>